<gene>
    <name evidence="2" type="ORF">FZEAL_8995</name>
</gene>
<feature type="region of interest" description="Disordered" evidence="1">
    <location>
        <begin position="112"/>
        <end position="138"/>
    </location>
</feature>
<accession>A0A8H4XGY6</accession>
<dbReference type="OrthoDB" id="10602066at2759"/>
<reference evidence="2" key="2">
    <citation type="submission" date="2020-05" db="EMBL/GenBank/DDBJ databases">
        <authorList>
            <person name="Kim H.-S."/>
            <person name="Proctor R.H."/>
            <person name="Brown D.W."/>
        </authorList>
    </citation>
    <scope>NUCLEOTIDE SEQUENCE</scope>
    <source>
        <strain evidence="2">NRRL 22465</strain>
    </source>
</reference>
<keyword evidence="3" id="KW-1185">Reference proteome</keyword>
<organism evidence="2 3">
    <name type="scientific">Fusarium zealandicum</name>
    <dbReference type="NCBI Taxonomy" id="1053134"/>
    <lineage>
        <taxon>Eukaryota</taxon>
        <taxon>Fungi</taxon>
        <taxon>Dikarya</taxon>
        <taxon>Ascomycota</taxon>
        <taxon>Pezizomycotina</taxon>
        <taxon>Sordariomycetes</taxon>
        <taxon>Hypocreomycetidae</taxon>
        <taxon>Hypocreales</taxon>
        <taxon>Nectriaceae</taxon>
        <taxon>Fusarium</taxon>
        <taxon>Fusarium staphyleae species complex</taxon>
    </lineage>
</organism>
<dbReference type="EMBL" id="JABEYC010000807">
    <property type="protein sequence ID" value="KAF4974068.1"/>
    <property type="molecule type" value="Genomic_DNA"/>
</dbReference>
<comment type="caution">
    <text evidence="2">The sequence shown here is derived from an EMBL/GenBank/DDBJ whole genome shotgun (WGS) entry which is preliminary data.</text>
</comment>
<reference evidence="2" key="1">
    <citation type="journal article" date="2020" name="BMC Genomics">
        <title>Correction to: Identification and distribution of gene clusters required for synthesis of sphingolipid metabolism inhibitors in diverse species of the filamentous fungus Fusarium.</title>
        <authorList>
            <person name="Kim H.S."/>
            <person name="Lohmar J.M."/>
            <person name="Busman M."/>
            <person name="Brown D.W."/>
            <person name="Naumann T.A."/>
            <person name="Divon H.H."/>
            <person name="Lysoe E."/>
            <person name="Uhlig S."/>
            <person name="Proctor R.H."/>
        </authorList>
    </citation>
    <scope>NUCLEOTIDE SEQUENCE</scope>
    <source>
        <strain evidence="2">NRRL 22465</strain>
    </source>
</reference>
<evidence type="ECO:0000313" key="2">
    <source>
        <dbReference type="EMBL" id="KAF4974068.1"/>
    </source>
</evidence>
<feature type="compositionally biased region" description="Polar residues" evidence="1">
    <location>
        <begin position="114"/>
        <end position="132"/>
    </location>
</feature>
<proteinExistence type="predicted"/>
<evidence type="ECO:0000313" key="3">
    <source>
        <dbReference type="Proteomes" id="UP000635477"/>
    </source>
</evidence>
<name>A0A8H4XGY6_9HYPO</name>
<protein>
    <submittedName>
        <fullName evidence="2">Uncharacterized protein</fullName>
    </submittedName>
</protein>
<dbReference type="Proteomes" id="UP000635477">
    <property type="component" value="Unassembled WGS sequence"/>
</dbReference>
<evidence type="ECO:0000256" key="1">
    <source>
        <dbReference type="SAM" id="MobiDB-lite"/>
    </source>
</evidence>
<sequence>MCMSSVWLGTCQCPRLPISILWCPSRVTSRPGQASQVTVVTVASGLQGANPGSHFPPLVLTWYLKSDWCCVLPQDGINFSRQYSSTVIPVPWIQTPSSANSLSEAHCNAEWKGRTTSGTPQHRSGQTSSHASVQVPKRTDVEAEAHPPISRDLTLADYASVVPSGDPNQMAQASSHPLTMIALPQTPVPASTQLPASRPCKWPTALTLTLTAMVTVKASSSPVTQALALEQH</sequence>
<dbReference type="AlphaFoldDB" id="A0A8H4XGY6"/>